<organism evidence="12 13">
    <name type="scientific">Campylobacter gracilis RM3268</name>
    <dbReference type="NCBI Taxonomy" id="553220"/>
    <lineage>
        <taxon>Bacteria</taxon>
        <taxon>Pseudomonadati</taxon>
        <taxon>Campylobacterota</taxon>
        <taxon>Epsilonproteobacteria</taxon>
        <taxon>Campylobacterales</taxon>
        <taxon>Campylobacteraceae</taxon>
        <taxon>Campylobacter</taxon>
    </lineage>
</organism>
<comment type="caution">
    <text evidence="12">The sequence shown here is derived from an EMBL/GenBank/DDBJ whole genome shotgun (WGS) entry which is preliminary data.</text>
</comment>
<dbReference type="GO" id="GO:0070063">
    <property type="term" value="F:RNA polymerase binding"/>
    <property type="evidence" value="ECO:0007669"/>
    <property type="project" value="InterPro"/>
</dbReference>
<keyword evidence="12" id="KW-0251">Elongation factor</keyword>
<dbReference type="PROSITE" id="PS00829">
    <property type="entry name" value="GREAB_1"/>
    <property type="match status" value="1"/>
</dbReference>
<evidence type="ECO:0000256" key="2">
    <source>
        <dbReference type="ARBA" id="ARBA00013729"/>
    </source>
</evidence>
<reference evidence="12 13" key="1">
    <citation type="submission" date="2009-07" db="EMBL/GenBank/DDBJ databases">
        <authorList>
            <person name="Madupu R."/>
            <person name="Sebastian Y."/>
            <person name="Durkin A.S."/>
            <person name="Torralba M."/>
            <person name="Methe B."/>
            <person name="Sutton G.G."/>
            <person name="Strausberg R.L."/>
            <person name="Nelson K.E."/>
        </authorList>
    </citation>
    <scope>NUCLEOTIDE SEQUENCE [LARGE SCALE GENOMIC DNA]</scope>
    <source>
        <strain evidence="12 13">RM3268</strain>
    </source>
</reference>
<dbReference type="OrthoDB" id="9808774at2"/>
<evidence type="ECO:0000313" key="13">
    <source>
        <dbReference type="Proteomes" id="UP000005709"/>
    </source>
</evidence>
<dbReference type="eggNOG" id="COG0782">
    <property type="taxonomic scope" value="Bacteria"/>
</dbReference>
<dbReference type="Pfam" id="PF03449">
    <property type="entry name" value="GreA_GreB_N"/>
    <property type="match status" value="1"/>
</dbReference>
<dbReference type="Proteomes" id="UP000005709">
    <property type="component" value="Unassembled WGS sequence"/>
</dbReference>
<dbReference type="InterPro" id="IPR001437">
    <property type="entry name" value="Tscrpt_elong_fac_GreA/B_C"/>
</dbReference>
<evidence type="ECO:0000256" key="7">
    <source>
        <dbReference type="ARBA" id="ARBA00030776"/>
    </source>
</evidence>
<feature type="domain" description="Transcription elongation factor GreA/GreB C-terminal" evidence="10">
    <location>
        <begin position="82"/>
        <end position="156"/>
    </location>
</feature>
<proteinExistence type="inferred from homology"/>
<dbReference type="NCBIfam" id="TIGR01462">
    <property type="entry name" value="greA"/>
    <property type="match status" value="1"/>
</dbReference>
<dbReference type="GO" id="GO:0003677">
    <property type="term" value="F:DNA binding"/>
    <property type="evidence" value="ECO:0007669"/>
    <property type="project" value="UniProtKB-UniRule"/>
</dbReference>
<dbReference type="InterPro" id="IPR036953">
    <property type="entry name" value="GreA/GreB_C_sf"/>
</dbReference>
<dbReference type="InterPro" id="IPR006359">
    <property type="entry name" value="Tscrpt_elong_fac_GreA"/>
</dbReference>
<evidence type="ECO:0000256" key="1">
    <source>
        <dbReference type="ARBA" id="ARBA00008213"/>
    </source>
</evidence>
<keyword evidence="13" id="KW-1185">Reference proteome</keyword>
<dbReference type="PANTHER" id="PTHR30437:SF4">
    <property type="entry name" value="TRANSCRIPTION ELONGATION FACTOR GREA"/>
    <property type="match status" value="1"/>
</dbReference>
<dbReference type="RefSeq" id="WP_005869560.1">
    <property type="nucleotide sequence ID" value="NZ_ACYG01000009.1"/>
</dbReference>
<keyword evidence="3 8" id="KW-0805">Transcription regulation</keyword>
<comment type="similarity">
    <text evidence="1 8 9">Belongs to the GreA/GreB family.</text>
</comment>
<dbReference type="InterPro" id="IPR023459">
    <property type="entry name" value="Tscrpt_elong_fac_GreA/B_fam"/>
</dbReference>
<evidence type="ECO:0000256" key="8">
    <source>
        <dbReference type="HAMAP-Rule" id="MF_00105"/>
    </source>
</evidence>
<dbReference type="AlphaFoldDB" id="C8PER1"/>
<keyword evidence="12" id="KW-0648">Protein biosynthesis</keyword>
<evidence type="ECO:0000256" key="4">
    <source>
        <dbReference type="ARBA" id="ARBA00023125"/>
    </source>
</evidence>
<dbReference type="InterPro" id="IPR028624">
    <property type="entry name" value="Tscrpt_elong_fac_GreA/B"/>
</dbReference>
<dbReference type="Gene3D" id="3.10.50.30">
    <property type="entry name" value="Transcription elongation factor, GreA/GreB, C-terminal domain"/>
    <property type="match status" value="1"/>
</dbReference>
<dbReference type="InterPro" id="IPR018151">
    <property type="entry name" value="TF_GreA/GreB_CS"/>
</dbReference>
<evidence type="ECO:0000256" key="9">
    <source>
        <dbReference type="RuleBase" id="RU000556"/>
    </source>
</evidence>
<keyword evidence="4 8" id="KW-0238">DNA-binding</keyword>
<evidence type="ECO:0000256" key="5">
    <source>
        <dbReference type="ARBA" id="ARBA00023163"/>
    </source>
</evidence>
<dbReference type="Gene3D" id="1.10.287.180">
    <property type="entry name" value="Transcription elongation factor, GreA/GreB, N-terminal domain"/>
    <property type="match status" value="1"/>
</dbReference>
<feature type="domain" description="Transcription elongation factor GreA/GreB N-terminal" evidence="11">
    <location>
        <begin position="5"/>
        <end position="74"/>
    </location>
</feature>
<dbReference type="PANTHER" id="PTHR30437">
    <property type="entry name" value="TRANSCRIPTION ELONGATION FACTOR GREA"/>
    <property type="match status" value="1"/>
</dbReference>
<dbReference type="NCBIfam" id="NF001263">
    <property type="entry name" value="PRK00226.1-4"/>
    <property type="match status" value="1"/>
</dbReference>
<dbReference type="SUPFAM" id="SSF54534">
    <property type="entry name" value="FKBP-like"/>
    <property type="match status" value="1"/>
</dbReference>
<evidence type="ECO:0000259" key="10">
    <source>
        <dbReference type="Pfam" id="PF01272"/>
    </source>
</evidence>
<dbReference type="PIRSF" id="PIRSF006092">
    <property type="entry name" value="GreA_GreB"/>
    <property type="match status" value="1"/>
</dbReference>
<comment type="function">
    <text evidence="6 8 9">Necessary for efficient RNA polymerase transcription elongation past template-encoded arresting sites. The arresting sites in DNA have the property of trapping a certain fraction of elongating RNA polymerases that pass through, resulting in locked ternary complexes. Cleavage of the nascent transcript by cleavage factors such as GreA or GreB allows the resumption of elongation from the new 3'terminus. GreA releases sequences of 2 to 3 nucleotides.</text>
</comment>
<dbReference type="EMBL" id="ACYG01000009">
    <property type="protein sequence ID" value="EEV18539.1"/>
    <property type="molecule type" value="Genomic_DNA"/>
</dbReference>
<dbReference type="FunFam" id="1.10.287.180:FF:000001">
    <property type="entry name" value="Transcription elongation factor GreA"/>
    <property type="match status" value="1"/>
</dbReference>
<sequence length="163" mass="18493">MTTEPMTLYGYEKITSELKELQSVKLPHIVQQIDIARGHGDLKENAEYHAAREEQAFLLSRIAELSDIISRSKIIDPSTYEHDRVKFGSTVTFMDVETEREETYVIVGLSEADISRKLININTPLARQLLGKAEGDEVVLQLPSGTRDVEILSVEYKPIKFEN</sequence>
<evidence type="ECO:0000313" key="12">
    <source>
        <dbReference type="EMBL" id="EEV18539.1"/>
    </source>
</evidence>
<gene>
    <name evidence="8 12" type="primary">greA</name>
    <name evidence="12" type="ORF">CAMGR0001_2550</name>
</gene>
<evidence type="ECO:0000256" key="3">
    <source>
        <dbReference type="ARBA" id="ARBA00023015"/>
    </source>
</evidence>
<evidence type="ECO:0000259" key="11">
    <source>
        <dbReference type="Pfam" id="PF03449"/>
    </source>
</evidence>
<dbReference type="GO" id="GO:0032784">
    <property type="term" value="P:regulation of DNA-templated transcription elongation"/>
    <property type="evidence" value="ECO:0007669"/>
    <property type="project" value="UniProtKB-UniRule"/>
</dbReference>
<dbReference type="InterPro" id="IPR022691">
    <property type="entry name" value="Tscrpt_elong_fac_GreA/B_N"/>
</dbReference>
<dbReference type="STRING" id="824.CGRAC_0421"/>
<evidence type="ECO:0000256" key="6">
    <source>
        <dbReference type="ARBA" id="ARBA00024916"/>
    </source>
</evidence>
<dbReference type="InterPro" id="IPR036805">
    <property type="entry name" value="Tscrpt_elong_fac_GreA/B_N_sf"/>
</dbReference>
<keyword evidence="5 8" id="KW-0804">Transcription</keyword>
<name>C8PER1_9BACT</name>
<protein>
    <recommendedName>
        <fullName evidence="2 8">Transcription elongation factor GreA</fullName>
    </recommendedName>
    <alternativeName>
        <fullName evidence="7 8">Transcript cleavage factor GreA</fullName>
    </alternativeName>
</protein>
<dbReference type="NCBIfam" id="NF001261">
    <property type="entry name" value="PRK00226.1-2"/>
    <property type="match status" value="1"/>
</dbReference>
<dbReference type="HAMAP" id="MF_00105">
    <property type="entry name" value="GreA_GreB"/>
    <property type="match status" value="1"/>
</dbReference>
<accession>C8PER1</accession>
<dbReference type="FunFam" id="3.10.50.30:FF:000001">
    <property type="entry name" value="Transcription elongation factor GreA"/>
    <property type="match status" value="1"/>
</dbReference>
<dbReference type="GO" id="GO:0006354">
    <property type="term" value="P:DNA-templated transcription elongation"/>
    <property type="evidence" value="ECO:0007669"/>
    <property type="project" value="TreeGrafter"/>
</dbReference>
<dbReference type="GO" id="GO:0003746">
    <property type="term" value="F:translation elongation factor activity"/>
    <property type="evidence" value="ECO:0007669"/>
    <property type="project" value="UniProtKB-KW"/>
</dbReference>
<dbReference type="SUPFAM" id="SSF46557">
    <property type="entry name" value="GreA transcript cleavage protein, N-terminal domain"/>
    <property type="match status" value="1"/>
</dbReference>
<dbReference type="Pfam" id="PF01272">
    <property type="entry name" value="GreA_GreB"/>
    <property type="match status" value="1"/>
</dbReference>